<dbReference type="Proteomes" id="UP000053237">
    <property type="component" value="Unassembled WGS sequence"/>
</dbReference>
<keyword evidence="1" id="KW-1133">Transmembrane helix</keyword>
<dbReference type="EMBL" id="CAIX01000098">
    <property type="protein sequence ID" value="CCI45420.1"/>
    <property type="molecule type" value="Genomic_DNA"/>
</dbReference>
<evidence type="ECO:0000313" key="2">
    <source>
        <dbReference type="EMBL" id="CCI45420.1"/>
    </source>
</evidence>
<feature type="transmembrane region" description="Helical" evidence="1">
    <location>
        <begin position="43"/>
        <end position="60"/>
    </location>
</feature>
<keyword evidence="1" id="KW-0472">Membrane</keyword>
<gene>
    <name evidence="2" type="ORF">BN9_063170</name>
</gene>
<protein>
    <submittedName>
        <fullName evidence="2">Uncharacterized protein</fullName>
    </submittedName>
</protein>
<keyword evidence="1" id="KW-0812">Transmembrane</keyword>
<sequence>MARKRVKSNNETKAQFIATESIHDRILQHYNMTVHFNDTWRMFLKRMAIPVILMEILVVVRAERLIWSDTTAFAVNSVLTALATAGFINRIHNPILCFKIAFTLSIMHLIWYMYEIFTSNFRKEVAQNHLPFGAFYFTISWIADRYMMRSISLAEKANEEMQMLLKQKTH</sequence>
<evidence type="ECO:0000256" key="1">
    <source>
        <dbReference type="SAM" id="Phobius"/>
    </source>
</evidence>
<organism evidence="2 3">
    <name type="scientific">Albugo candida</name>
    <dbReference type="NCBI Taxonomy" id="65357"/>
    <lineage>
        <taxon>Eukaryota</taxon>
        <taxon>Sar</taxon>
        <taxon>Stramenopiles</taxon>
        <taxon>Oomycota</taxon>
        <taxon>Peronosporomycetes</taxon>
        <taxon>Albuginales</taxon>
        <taxon>Albuginaceae</taxon>
        <taxon>Albugo</taxon>
    </lineage>
</organism>
<proteinExistence type="predicted"/>
<feature type="transmembrane region" description="Helical" evidence="1">
    <location>
        <begin position="66"/>
        <end position="88"/>
    </location>
</feature>
<feature type="transmembrane region" description="Helical" evidence="1">
    <location>
        <begin position="95"/>
        <end position="114"/>
    </location>
</feature>
<dbReference type="InParanoid" id="A0A024GGH8"/>
<comment type="caution">
    <text evidence="2">The sequence shown here is derived from an EMBL/GenBank/DDBJ whole genome shotgun (WGS) entry which is preliminary data.</text>
</comment>
<evidence type="ECO:0000313" key="3">
    <source>
        <dbReference type="Proteomes" id="UP000053237"/>
    </source>
</evidence>
<reference evidence="2 3" key="1">
    <citation type="submission" date="2012-05" db="EMBL/GenBank/DDBJ databases">
        <title>Recombination and specialization in a pathogen metapopulation.</title>
        <authorList>
            <person name="Gardiner A."/>
            <person name="Kemen E."/>
            <person name="Schultz-Larsen T."/>
            <person name="MacLean D."/>
            <person name="Van Oosterhout C."/>
            <person name="Jones J.D.G."/>
        </authorList>
    </citation>
    <scope>NUCLEOTIDE SEQUENCE [LARGE SCALE GENOMIC DNA]</scope>
    <source>
        <strain evidence="2 3">Ac Nc2</strain>
    </source>
</reference>
<accession>A0A024GGH8</accession>
<feature type="transmembrane region" description="Helical" evidence="1">
    <location>
        <begin position="126"/>
        <end position="143"/>
    </location>
</feature>
<keyword evidence="3" id="KW-1185">Reference proteome</keyword>
<dbReference type="AlphaFoldDB" id="A0A024GGH8"/>
<name>A0A024GGH8_9STRA</name>